<dbReference type="CDD" id="cd03124">
    <property type="entry name" value="alpha_CA_prokaryotic_like"/>
    <property type="match status" value="1"/>
</dbReference>
<dbReference type="InterPro" id="IPR041891">
    <property type="entry name" value="Alpha_CA_prokaryot-like"/>
</dbReference>
<evidence type="ECO:0000256" key="6">
    <source>
        <dbReference type="ARBA" id="ARBA00048348"/>
    </source>
</evidence>
<proteinExistence type="inferred from homology"/>
<comment type="catalytic activity">
    <reaction evidence="6">
        <text>hydrogencarbonate + H(+) = CO2 + H2O</text>
        <dbReference type="Rhea" id="RHEA:10748"/>
        <dbReference type="ChEBI" id="CHEBI:15377"/>
        <dbReference type="ChEBI" id="CHEBI:15378"/>
        <dbReference type="ChEBI" id="CHEBI:16526"/>
        <dbReference type="ChEBI" id="CHEBI:17544"/>
        <dbReference type="EC" id="4.2.1.1"/>
    </reaction>
</comment>
<dbReference type="PROSITE" id="PS51144">
    <property type="entry name" value="ALPHA_CA_2"/>
    <property type="match status" value="1"/>
</dbReference>
<keyword evidence="4" id="KW-0862">Zinc</keyword>
<evidence type="ECO:0000256" key="1">
    <source>
        <dbReference type="ARBA" id="ARBA00010718"/>
    </source>
</evidence>
<keyword evidence="9" id="KW-1185">Reference proteome</keyword>
<dbReference type="InterPro" id="IPR036398">
    <property type="entry name" value="CA_dom_sf"/>
</dbReference>
<evidence type="ECO:0000256" key="3">
    <source>
        <dbReference type="ARBA" id="ARBA00022723"/>
    </source>
</evidence>
<gene>
    <name evidence="8" type="ORF">ACFFLI_11050</name>
</gene>
<evidence type="ECO:0000256" key="5">
    <source>
        <dbReference type="ARBA" id="ARBA00023239"/>
    </source>
</evidence>
<dbReference type="Pfam" id="PF00194">
    <property type="entry name" value="Carb_anhydrase"/>
    <property type="match status" value="1"/>
</dbReference>
<evidence type="ECO:0000256" key="4">
    <source>
        <dbReference type="ARBA" id="ARBA00022833"/>
    </source>
</evidence>
<keyword evidence="3" id="KW-0479">Metal-binding</keyword>
<evidence type="ECO:0000259" key="7">
    <source>
        <dbReference type="PROSITE" id="PS51144"/>
    </source>
</evidence>
<dbReference type="Proteomes" id="UP001589691">
    <property type="component" value="Unassembled WGS sequence"/>
</dbReference>
<accession>A0ABV5WW97</accession>
<evidence type="ECO:0000313" key="9">
    <source>
        <dbReference type="Proteomes" id="UP001589691"/>
    </source>
</evidence>
<dbReference type="EC" id="4.2.1.1" evidence="2"/>
<evidence type="ECO:0000256" key="2">
    <source>
        <dbReference type="ARBA" id="ARBA00012925"/>
    </source>
</evidence>
<organism evidence="8 9">
    <name type="scientific">Lactiplantibacillus modestisalitolerans</name>
    <dbReference type="NCBI Taxonomy" id="1457219"/>
    <lineage>
        <taxon>Bacteria</taxon>
        <taxon>Bacillati</taxon>
        <taxon>Bacillota</taxon>
        <taxon>Bacilli</taxon>
        <taxon>Lactobacillales</taxon>
        <taxon>Lactobacillaceae</taxon>
        <taxon>Lactiplantibacillus</taxon>
    </lineage>
</organism>
<comment type="similarity">
    <text evidence="1">Belongs to the alpha-carbonic anhydrase family.</text>
</comment>
<feature type="domain" description="Alpha-carbonic anhydrase" evidence="7">
    <location>
        <begin position="1"/>
        <end position="211"/>
    </location>
</feature>
<comment type="caution">
    <text evidence="8">The sequence shown here is derived from an EMBL/GenBank/DDBJ whole genome shotgun (WGS) entry which is preliminary data.</text>
</comment>
<dbReference type="EMBL" id="JBHLZY010000025">
    <property type="protein sequence ID" value="MFB9770400.1"/>
    <property type="molecule type" value="Genomic_DNA"/>
</dbReference>
<protein>
    <recommendedName>
        <fullName evidence="2">carbonic anhydrase</fullName>
        <ecNumber evidence="2">4.2.1.1</ecNumber>
    </recommendedName>
</protein>
<dbReference type="SMART" id="SM01057">
    <property type="entry name" value="Carb_anhydrase"/>
    <property type="match status" value="1"/>
</dbReference>
<name>A0ABV5WW97_9LACO</name>
<dbReference type="InterPro" id="IPR023561">
    <property type="entry name" value="Carbonic_anhydrase_a-class"/>
</dbReference>
<dbReference type="SUPFAM" id="SSF51069">
    <property type="entry name" value="Carbonic anhydrase"/>
    <property type="match status" value="1"/>
</dbReference>
<reference evidence="8 9" key="1">
    <citation type="submission" date="2024-09" db="EMBL/GenBank/DDBJ databases">
        <authorList>
            <person name="Sun Q."/>
            <person name="Mori K."/>
        </authorList>
    </citation>
    <scope>NUCLEOTIDE SEQUENCE [LARGE SCALE GENOMIC DNA]</scope>
    <source>
        <strain evidence="8 9">TBRC 4576</strain>
    </source>
</reference>
<dbReference type="RefSeq" id="WP_137642654.1">
    <property type="nucleotide sequence ID" value="NZ_BJEA01000010.1"/>
</dbReference>
<dbReference type="PANTHER" id="PTHR18952:SF265">
    <property type="entry name" value="CARBONIC ANHYDRASE"/>
    <property type="match status" value="1"/>
</dbReference>
<dbReference type="PANTHER" id="PTHR18952">
    <property type="entry name" value="CARBONIC ANHYDRASE"/>
    <property type="match status" value="1"/>
</dbReference>
<keyword evidence="5" id="KW-0456">Lyase</keyword>
<dbReference type="Gene3D" id="3.10.200.10">
    <property type="entry name" value="Alpha carbonic anhydrase"/>
    <property type="match status" value="1"/>
</dbReference>
<evidence type="ECO:0000313" key="8">
    <source>
        <dbReference type="EMBL" id="MFB9770400.1"/>
    </source>
</evidence>
<sequence length="211" mass="23108">MTLNYANQAAWAFTSGNQQSPIAINSAETQASQLAAISWRALYQATSISGEATTLKAPGTGAAYLNDRDFAFQQLHFHVPAEHVLDGQRAPIEWHLVHQSASGQLAVIAIFGRVGKPNPAFQALLDQMTPNASHELTEPVNLTPLLPTTGTVYHYLGSLTTPPLSEGVEWYVCADAVMLGAQQLADYQARFQPNNRDLQDRHDRPIIAERF</sequence>
<dbReference type="InterPro" id="IPR001148">
    <property type="entry name" value="CA_dom"/>
</dbReference>